<evidence type="ECO:0000259" key="2">
    <source>
        <dbReference type="Pfam" id="PF01637"/>
    </source>
</evidence>
<protein>
    <submittedName>
        <fullName evidence="4">Uncharacterized protein</fullName>
    </submittedName>
</protein>
<comment type="caution">
    <text evidence="4">The sequence shown here is derived from an EMBL/GenBank/DDBJ whole genome shotgun (WGS) entry which is preliminary data.</text>
</comment>
<sequence>MSVELNNSTNNGECMTFANPYIAGNPVHQQEKFFGREDILSDVLRTLHNPETDAIVLFGQRRIGKTSVLLRIQKVLQSQKTYTPVYFDLQNKASLPLAEILYQMAQKISLVINIPLPEREQFDQNGQFFHEHFLPDVLTSLVDQELILLLDEFDVLDLPYGEKDKVKRMFFPYLHQWMKQATRIQFVFVLGRRPEELSTDTLAAFKELPSRKVTLMTKKNCEIITRQSETQSDLTWSDEAVERVWHWTQGHPYFTQLVCSEIWEAAHIPMGWGREERSHLSQNFSFVLPEMVDEALDRAIEQGANAFQWIWNGLPAAERVIMAAMAEAGDEPMNLEHLAQILHRSRVRLILRELEIAPETLVRWDLLTPIDHNHFCFSVPLLRRWVAAEKPLRRVKAELDNLEPLAESLYRSGEGFYKMGNLTEADRLLRNSLNVNPNHFRARLLLGQVLLGQGAPTDAVDVLEQAYQFDPRSAQPGLIGALLALSEIQSGKELLATYNRILEIEPAQVTVIEKKRSLLLSIAKNAVKKGNFNAALKLYQCLDDQEGITSVMLGRQKLAKQLAIARQHEGAEDWSAAINIYQTLLNDFPDRKDWQARLKTAIQQKELAETYLQACNDLEQGKPKKAQQLFGKIIGIQPDYKDALQHLLFTVKGIHLDEILKENRLAKKHQHVDYLGAGLYLEMVHIAAGTFLMGSPEDEEGRFDRESPLHEVGVTSFFMAKYPITQEQWESIMGTNPSKFSGARRPVENVSWHDAMTFCERLSEKTGHSYRLPSESEWEYACRAGTTTAFHVGKTLTFELANYDATQAYSPGQAVGQYRGETTDVGSFLPNGFGLYDMHGNVWEWCGDSWHSDYRRAPSDGRVWESGGNNLRRVLRGGAWDILATGCRSAFRDCDNPANHEASYGLRVVLSST</sequence>
<evidence type="ECO:0000313" key="4">
    <source>
        <dbReference type="EMBL" id="PIE33499.1"/>
    </source>
</evidence>
<organism evidence="4 5">
    <name type="scientific">candidate division KSB3 bacterium</name>
    <dbReference type="NCBI Taxonomy" id="2044937"/>
    <lineage>
        <taxon>Bacteria</taxon>
        <taxon>candidate division KSB3</taxon>
    </lineage>
</organism>
<feature type="domain" description="Sulfatase-modifying factor enzyme-like" evidence="3">
    <location>
        <begin position="682"/>
        <end position="909"/>
    </location>
</feature>
<dbReference type="Gene3D" id="3.40.50.300">
    <property type="entry name" value="P-loop containing nucleotide triphosphate hydrolases"/>
    <property type="match status" value="1"/>
</dbReference>
<name>A0A2G6KFB2_9BACT</name>
<dbReference type="Pfam" id="PF01637">
    <property type="entry name" value="ATPase_2"/>
    <property type="match status" value="1"/>
</dbReference>
<dbReference type="Pfam" id="PF13432">
    <property type="entry name" value="TPR_16"/>
    <property type="match status" value="1"/>
</dbReference>
<dbReference type="AlphaFoldDB" id="A0A2G6KFB2"/>
<feature type="domain" description="ATPase" evidence="2">
    <location>
        <begin position="33"/>
        <end position="253"/>
    </location>
</feature>
<dbReference type="InterPro" id="IPR016187">
    <property type="entry name" value="CTDL_fold"/>
</dbReference>
<dbReference type="InterPro" id="IPR011579">
    <property type="entry name" value="ATPase_dom"/>
</dbReference>
<dbReference type="EMBL" id="PDSK01000097">
    <property type="protein sequence ID" value="PIE33499.1"/>
    <property type="molecule type" value="Genomic_DNA"/>
</dbReference>
<feature type="repeat" description="TPR" evidence="1">
    <location>
        <begin position="406"/>
        <end position="439"/>
    </location>
</feature>
<evidence type="ECO:0000259" key="3">
    <source>
        <dbReference type="Pfam" id="PF03781"/>
    </source>
</evidence>
<dbReference type="SUPFAM" id="SSF48452">
    <property type="entry name" value="TPR-like"/>
    <property type="match status" value="1"/>
</dbReference>
<dbReference type="InterPro" id="IPR011990">
    <property type="entry name" value="TPR-like_helical_dom_sf"/>
</dbReference>
<gene>
    <name evidence="4" type="ORF">CSA56_11270</name>
</gene>
<dbReference type="InterPro" id="IPR042095">
    <property type="entry name" value="SUMF_sf"/>
</dbReference>
<dbReference type="InterPro" id="IPR051043">
    <property type="entry name" value="Sulfatase_Mod_Factor_Kinase"/>
</dbReference>
<dbReference type="InterPro" id="IPR019734">
    <property type="entry name" value="TPR_rpt"/>
</dbReference>
<dbReference type="Pfam" id="PF03781">
    <property type="entry name" value="FGE-sulfatase"/>
    <property type="match status" value="1"/>
</dbReference>
<proteinExistence type="predicted"/>
<dbReference type="SUPFAM" id="SSF52540">
    <property type="entry name" value="P-loop containing nucleoside triphosphate hydrolases"/>
    <property type="match status" value="1"/>
</dbReference>
<dbReference type="PANTHER" id="PTHR23150">
    <property type="entry name" value="SULFATASE MODIFYING FACTOR 1, 2"/>
    <property type="match status" value="1"/>
</dbReference>
<dbReference type="InterPro" id="IPR027417">
    <property type="entry name" value="P-loop_NTPase"/>
</dbReference>
<dbReference type="SUPFAM" id="SSF56436">
    <property type="entry name" value="C-type lectin-like"/>
    <property type="match status" value="1"/>
</dbReference>
<evidence type="ECO:0000256" key="1">
    <source>
        <dbReference type="PROSITE-ProRule" id="PRU00339"/>
    </source>
</evidence>
<dbReference type="SMART" id="SM00028">
    <property type="entry name" value="TPR"/>
    <property type="match status" value="2"/>
</dbReference>
<accession>A0A2G6KFB2</accession>
<dbReference type="PANTHER" id="PTHR23150:SF19">
    <property type="entry name" value="FORMYLGLYCINE-GENERATING ENZYME"/>
    <property type="match status" value="1"/>
</dbReference>
<dbReference type="GO" id="GO:0120147">
    <property type="term" value="F:formylglycine-generating oxidase activity"/>
    <property type="evidence" value="ECO:0007669"/>
    <property type="project" value="TreeGrafter"/>
</dbReference>
<dbReference type="Gene3D" id="3.90.1580.10">
    <property type="entry name" value="paralog of FGE (formylglycine-generating enzyme)"/>
    <property type="match status" value="1"/>
</dbReference>
<reference evidence="4 5" key="1">
    <citation type="submission" date="2017-10" db="EMBL/GenBank/DDBJ databases">
        <title>Novel microbial diversity and functional potential in the marine mammal oral microbiome.</title>
        <authorList>
            <person name="Dudek N.K."/>
            <person name="Sun C.L."/>
            <person name="Burstein D."/>
            <person name="Kantor R.S."/>
            <person name="Aliaga Goltsman D.S."/>
            <person name="Bik E.M."/>
            <person name="Thomas B.C."/>
            <person name="Banfield J.F."/>
            <person name="Relman D.A."/>
        </authorList>
    </citation>
    <scope>NUCLEOTIDE SEQUENCE [LARGE SCALE GENOMIC DNA]</scope>
    <source>
        <strain evidence="4">DOLJORAL78_47_16</strain>
    </source>
</reference>
<keyword evidence="1" id="KW-0802">TPR repeat</keyword>
<dbReference type="PROSITE" id="PS50005">
    <property type="entry name" value="TPR"/>
    <property type="match status" value="1"/>
</dbReference>
<evidence type="ECO:0000313" key="5">
    <source>
        <dbReference type="Proteomes" id="UP000230821"/>
    </source>
</evidence>
<dbReference type="Gene3D" id="1.25.40.10">
    <property type="entry name" value="Tetratricopeptide repeat domain"/>
    <property type="match status" value="2"/>
</dbReference>
<dbReference type="GO" id="GO:0005524">
    <property type="term" value="F:ATP binding"/>
    <property type="evidence" value="ECO:0007669"/>
    <property type="project" value="InterPro"/>
</dbReference>
<dbReference type="Proteomes" id="UP000230821">
    <property type="component" value="Unassembled WGS sequence"/>
</dbReference>
<dbReference type="InterPro" id="IPR005532">
    <property type="entry name" value="SUMF_dom"/>
</dbReference>